<dbReference type="OrthoDB" id="2735536at2759"/>
<name>A0A8H4N8D6_9PEZI</name>
<evidence type="ECO:0000259" key="3">
    <source>
        <dbReference type="Pfam" id="PF01370"/>
    </source>
</evidence>
<dbReference type="CDD" id="cd05227">
    <property type="entry name" value="AR_SDR_e"/>
    <property type="match status" value="1"/>
</dbReference>
<evidence type="ECO:0000256" key="2">
    <source>
        <dbReference type="ARBA" id="ARBA00023445"/>
    </source>
</evidence>
<comment type="caution">
    <text evidence="4">The sequence shown here is derived from an EMBL/GenBank/DDBJ whole genome shotgun (WGS) entry which is preliminary data.</text>
</comment>
<evidence type="ECO:0000313" key="5">
    <source>
        <dbReference type="Proteomes" id="UP000572817"/>
    </source>
</evidence>
<sequence>MSRVFLTGGSGFIATHVLDALLRRGHSVVTTVRSEEKANKIRQAHPAYGKDKLAFTIVKDIAVEGAFDEAVKSDPPFDAVIHTASPFHFNVTDIQAELLDPAVIGTTGILKSIQKGAPTVKRVVITSSFAAIRDVTKGSWPEHIYSEADWNPMTLEVALSNPAAGYTASKLFAERAAWDFVEKQKPNFTIVTLAPPFVFGPVMHDLGSLSALNTSNQVISAFVEGKCKEGIPPNVAFIWIDVRDLALGHVLAVEKADAGGKRFFFTAGHFTNREIGEIIRKHFPEYESVLPSANAQGGGLPEEGVYQVDNTRAKELLGSGFITFEKCVVDTVKSLKTLGV</sequence>
<dbReference type="EMBL" id="WWBZ02000011">
    <property type="protein sequence ID" value="KAF4311038.1"/>
    <property type="molecule type" value="Genomic_DNA"/>
</dbReference>
<dbReference type="PANTHER" id="PTHR10366:SF564">
    <property type="entry name" value="STEROL-4-ALPHA-CARBOXYLATE 3-DEHYDROGENASE, DECARBOXYLATING"/>
    <property type="match status" value="1"/>
</dbReference>
<organism evidence="4 5">
    <name type="scientific">Botryosphaeria dothidea</name>
    <dbReference type="NCBI Taxonomy" id="55169"/>
    <lineage>
        <taxon>Eukaryota</taxon>
        <taxon>Fungi</taxon>
        <taxon>Dikarya</taxon>
        <taxon>Ascomycota</taxon>
        <taxon>Pezizomycotina</taxon>
        <taxon>Dothideomycetes</taxon>
        <taxon>Dothideomycetes incertae sedis</taxon>
        <taxon>Botryosphaeriales</taxon>
        <taxon>Botryosphaeriaceae</taxon>
        <taxon>Botryosphaeria</taxon>
    </lineage>
</organism>
<dbReference type="GO" id="GO:0016616">
    <property type="term" value="F:oxidoreductase activity, acting on the CH-OH group of donors, NAD or NADP as acceptor"/>
    <property type="evidence" value="ECO:0007669"/>
    <property type="project" value="TreeGrafter"/>
</dbReference>
<dbReference type="InterPro" id="IPR036291">
    <property type="entry name" value="NAD(P)-bd_dom_sf"/>
</dbReference>
<reference evidence="4" key="1">
    <citation type="submission" date="2020-04" db="EMBL/GenBank/DDBJ databases">
        <title>Genome Assembly and Annotation of Botryosphaeria dothidea sdau 11-99, a Latent Pathogen of Apple Fruit Ring Rot in China.</title>
        <authorList>
            <person name="Yu C."/>
            <person name="Diao Y."/>
            <person name="Lu Q."/>
            <person name="Zhao J."/>
            <person name="Cui S."/>
            <person name="Peng C."/>
            <person name="He B."/>
            <person name="Liu H."/>
        </authorList>
    </citation>
    <scope>NUCLEOTIDE SEQUENCE [LARGE SCALE GENOMIC DNA]</scope>
    <source>
        <strain evidence="4">Sdau11-99</strain>
    </source>
</reference>
<dbReference type="Gene3D" id="3.40.50.720">
    <property type="entry name" value="NAD(P)-binding Rossmann-like Domain"/>
    <property type="match status" value="1"/>
</dbReference>
<gene>
    <name evidence="4" type="ORF">GTA08_BOTSDO13214</name>
</gene>
<dbReference type="InterPro" id="IPR001509">
    <property type="entry name" value="Epimerase_deHydtase"/>
</dbReference>
<keyword evidence="5" id="KW-1185">Reference proteome</keyword>
<dbReference type="Proteomes" id="UP000572817">
    <property type="component" value="Unassembled WGS sequence"/>
</dbReference>
<dbReference type="AlphaFoldDB" id="A0A8H4N8D6"/>
<dbReference type="PANTHER" id="PTHR10366">
    <property type="entry name" value="NAD DEPENDENT EPIMERASE/DEHYDRATASE"/>
    <property type="match status" value="1"/>
</dbReference>
<dbReference type="Pfam" id="PF01370">
    <property type="entry name" value="Epimerase"/>
    <property type="match status" value="1"/>
</dbReference>
<comment type="similarity">
    <text evidence="2">Belongs to the NAD(P)-dependent epimerase/dehydratase family. Dihydroflavonol-4-reductase subfamily.</text>
</comment>
<evidence type="ECO:0000256" key="1">
    <source>
        <dbReference type="ARBA" id="ARBA00023002"/>
    </source>
</evidence>
<keyword evidence="1" id="KW-0560">Oxidoreductase</keyword>
<dbReference type="InterPro" id="IPR050425">
    <property type="entry name" value="NAD(P)_dehydrat-like"/>
</dbReference>
<evidence type="ECO:0000313" key="4">
    <source>
        <dbReference type="EMBL" id="KAF4311038.1"/>
    </source>
</evidence>
<protein>
    <submittedName>
        <fullName evidence="4">NAD-dependent epimerase/dehydratase</fullName>
    </submittedName>
</protein>
<dbReference type="SUPFAM" id="SSF51735">
    <property type="entry name" value="NAD(P)-binding Rossmann-fold domains"/>
    <property type="match status" value="1"/>
</dbReference>
<feature type="domain" description="NAD-dependent epimerase/dehydratase" evidence="3">
    <location>
        <begin position="4"/>
        <end position="261"/>
    </location>
</feature>
<accession>A0A8H4N8D6</accession>
<dbReference type="FunFam" id="3.40.50.720:FF:000191">
    <property type="entry name" value="Methylglyoxal reductase (NADPH-dependent)"/>
    <property type="match status" value="1"/>
</dbReference>
<proteinExistence type="inferred from homology"/>